<dbReference type="AlphaFoldDB" id="A0A1W0WKN3"/>
<dbReference type="EMBL" id="MTYJ01000082">
    <property type="protein sequence ID" value="OQV15768.1"/>
    <property type="molecule type" value="Genomic_DNA"/>
</dbReference>
<evidence type="ECO:0000313" key="1">
    <source>
        <dbReference type="EMBL" id="OQV15768.1"/>
    </source>
</evidence>
<accession>A0A1W0WKN3</accession>
<protein>
    <submittedName>
        <fullName evidence="1">Uncharacterized protein</fullName>
    </submittedName>
</protein>
<keyword evidence="2" id="KW-1185">Reference proteome</keyword>
<dbReference type="OrthoDB" id="2094222at2759"/>
<organism evidence="1 2">
    <name type="scientific">Hypsibius exemplaris</name>
    <name type="common">Freshwater tardigrade</name>
    <dbReference type="NCBI Taxonomy" id="2072580"/>
    <lineage>
        <taxon>Eukaryota</taxon>
        <taxon>Metazoa</taxon>
        <taxon>Ecdysozoa</taxon>
        <taxon>Tardigrada</taxon>
        <taxon>Eutardigrada</taxon>
        <taxon>Parachela</taxon>
        <taxon>Hypsibioidea</taxon>
        <taxon>Hypsibiidae</taxon>
        <taxon>Hypsibius</taxon>
    </lineage>
</organism>
<sequence>MAAVPSSCDASQVQMFDQMSPASAATNKGIGKLGKPSLSAKSVVFKGLPCATPGNYCIFGGICLANRQCGQLPPNCSGLQCFSVGNKCFLSSKHCKDFDCGSHLSSSVPASYATASSSGTTGSSVGTSSASPDLTNSDLSNLTWYKPLSAQQKQAIQWAKIQATKYDINNLPTEFPPPGSDPFTVLRDANYLRISFEWEGDEMPGNRNRLVFSPLAVICKIKFNTFQNTTSGYTGIFQSGGIGFIRLSINGVRASFDPTASMKIYVDGKISQNFNFIKDAVGQGSNKNYFLNSFSNNMERNPTDNQDTFRAFNETIDILNGGPLDRPSSGYSLGLYEQASIHSDGTPVTGPIVAPWDGRAVPHPDLKIDPATTKDNRWELNRLIKPGQVIYRYWGKRTPDQSAVAELIGEIVADSNCDASQYGDAKIFLRQAARQWSLV</sequence>
<comment type="caution">
    <text evidence="1">The sequence shown here is derived from an EMBL/GenBank/DDBJ whole genome shotgun (WGS) entry which is preliminary data.</text>
</comment>
<evidence type="ECO:0000313" key="2">
    <source>
        <dbReference type="Proteomes" id="UP000192578"/>
    </source>
</evidence>
<gene>
    <name evidence="1" type="ORF">BV898_10022</name>
</gene>
<dbReference type="Proteomes" id="UP000192578">
    <property type="component" value="Unassembled WGS sequence"/>
</dbReference>
<reference evidence="2" key="1">
    <citation type="submission" date="2017-01" db="EMBL/GenBank/DDBJ databases">
        <title>Comparative genomics of anhydrobiosis in the tardigrade Hypsibius dujardini.</title>
        <authorList>
            <person name="Yoshida Y."/>
            <person name="Koutsovoulos G."/>
            <person name="Laetsch D."/>
            <person name="Stevens L."/>
            <person name="Kumar S."/>
            <person name="Horikawa D."/>
            <person name="Ishino K."/>
            <person name="Komine S."/>
            <person name="Tomita M."/>
            <person name="Blaxter M."/>
            <person name="Arakawa K."/>
        </authorList>
    </citation>
    <scope>NUCLEOTIDE SEQUENCE [LARGE SCALE GENOMIC DNA]</scope>
    <source>
        <strain evidence="2">Z151</strain>
    </source>
</reference>
<name>A0A1W0WKN3_HYPEX</name>
<proteinExistence type="predicted"/>